<dbReference type="Proteomes" id="UP001160148">
    <property type="component" value="Unassembled WGS sequence"/>
</dbReference>
<keyword evidence="3" id="KW-1185">Reference proteome</keyword>
<protein>
    <recommendedName>
        <fullName evidence="1">PPIase cyclophilin-type domain-containing protein</fullName>
    </recommendedName>
</protein>
<evidence type="ECO:0000259" key="1">
    <source>
        <dbReference type="PROSITE" id="PS50072"/>
    </source>
</evidence>
<reference evidence="2 3" key="1">
    <citation type="submission" date="2023-01" db="EMBL/GenBank/DDBJ databases">
        <authorList>
            <person name="Whitehead M."/>
        </authorList>
    </citation>
    <scope>NUCLEOTIDE SEQUENCE [LARGE SCALE GENOMIC DNA]</scope>
</reference>
<dbReference type="Gene3D" id="2.40.100.10">
    <property type="entry name" value="Cyclophilin-like"/>
    <property type="match status" value="1"/>
</dbReference>
<evidence type="ECO:0000313" key="2">
    <source>
        <dbReference type="EMBL" id="CAI6368929.1"/>
    </source>
</evidence>
<evidence type="ECO:0000313" key="3">
    <source>
        <dbReference type="Proteomes" id="UP001160148"/>
    </source>
</evidence>
<dbReference type="Pfam" id="PF00160">
    <property type="entry name" value="Pro_isomerase"/>
    <property type="match status" value="1"/>
</dbReference>
<organism evidence="2 3">
    <name type="scientific">Macrosiphum euphorbiae</name>
    <name type="common">potato aphid</name>
    <dbReference type="NCBI Taxonomy" id="13131"/>
    <lineage>
        <taxon>Eukaryota</taxon>
        <taxon>Metazoa</taxon>
        <taxon>Ecdysozoa</taxon>
        <taxon>Arthropoda</taxon>
        <taxon>Hexapoda</taxon>
        <taxon>Insecta</taxon>
        <taxon>Pterygota</taxon>
        <taxon>Neoptera</taxon>
        <taxon>Paraneoptera</taxon>
        <taxon>Hemiptera</taxon>
        <taxon>Sternorrhyncha</taxon>
        <taxon>Aphidomorpha</taxon>
        <taxon>Aphidoidea</taxon>
        <taxon>Aphididae</taxon>
        <taxon>Macrosiphini</taxon>
        <taxon>Macrosiphum</taxon>
    </lineage>
</organism>
<dbReference type="InterPro" id="IPR029000">
    <property type="entry name" value="Cyclophilin-like_dom_sf"/>
</dbReference>
<feature type="domain" description="PPIase cyclophilin-type" evidence="1">
    <location>
        <begin position="1"/>
        <end position="147"/>
    </location>
</feature>
<dbReference type="EMBL" id="CARXXK010000005">
    <property type="protein sequence ID" value="CAI6368929.1"/>
    <property type="molecule type" value="Genomic_DNA"/>
</dbReference>
<dbReference type="AlphaFoldDB" id="A0AAV0XJX0"/>
<gene>
    <name evidence="2" type="ORF">MEUPH1_LOCUS23229</name>
</gene>
<dbReference type="PANTHER" id="PTHR11071">
    <property type="entry name" value="PEPTIDYL-PROLYL CIS-TRANS ISOMERASE"/>
    <property type="match status" value="1"/>
</dbReference>
<dbReference type="PANTHER" id="PTHR11071:SF561">
    <property type="entry name" value="PEPTIDYL-PROLYL CIS-TRANS ISOMERASE D-RELATED"/>
    <property type="match status" value="1"/>
</dbReference>
<proteinExistence type="predicted"/>
<dbReference type="PRINTS" id="PR00153">
    <property type="entry name" value="CSAPPISMRASE"/>
</dbReference>
<name>A0AAV0XJX0_9HEMI</name>
<dbReference type="InterPro" id="IPR002130">
    <property type="entry name" value="Cyclophilin-type_PPIase_dom"/>
</dbReference>
<dbReference type="PROSITE" id="PS50072">
    <property type="entry name" value="CSA_PPIASE_2"/>
    <property type="match status" value="1"/>
</dbReference>
<dbReference type="SUPFAM" id="SSF50891">
    <property type="entry name" value="Cyclophilin-like"/>
    <property type="match status" value="1"/>
</dbReference>
<dbReference type="GO" id="GO:0003755">
    <property type="term" value="F:peptidyl-prolyl cis-trans isomerase activity"/>
    <property type="evidence" value="ECO:0007669"/>
    <property type="project" value="InterPro"/>
</dbReference>
<accession>A0AAV0XJX0</accession>
<sequence length="327" mass="37303">MVFQVNNWEIGHVVFVLFDKLVPKTCKYFKQLCINKTEGYLNSFIHRIDINNGFIQAGRISNKMAYLKKENFLVSHDRRGVLSLAGRRTYFNGSEFIISFQPNPWMNDKYVAFGHAVEGEKTLKTIEKLSYAREISDRQIRITSCDVLPNCARSVKTKIDEFLYTTIDKIVDKAMFTYAYGKPKPLHLPIITDLEYVESIIRTLTNNVMGKIVDSASPQETKPLIDEDYSKRSKLRLGSMTIPSAPSSCKDETKRKHSLIKLKPYSAGFNETASRILETVGTENISTIKSEACSAISIGKNTKYGVNLPANHKYYWKYKKIYDGIAD</sequence>
<dbReference type="GO" id="GO:0005737">
    <property type="term" value="C:cytoplasm"/>
    <property type="evidence" value="ECO:0007669"/>
    <property type="project" value="TreeGrafter"/>
</dbReference>
<comment type="caution">
    <text evidence="2">The sequence shown here is derived from an EMBL/GenBank/DDBJ whole genome shotgun (WGS) entry which is preliminary data.</text>
</comment>